<evidence type="ECO:0000313" key="2">
    <source>
        <dbReference type="Proteomes" id="UP000515947"/>
    </source>
</evidence>
<dbReference type="KEGG" id="nmes:H9L09_09265"/>
<dbReference type="EMBL" id="CP060713">
    <property type="protein sequence ID" value="QNN54472.1"/>
    <property type="molecule type" value="Genomic_DNA"/>
</dbReference>
<dbReference type="RefSeq" id="WP_187580312.1">
    <property type="nucleotide sequence ID" value="NZ_CP060713.1"/>
</dbReference>
<reference evidence="1 2" key="1">
    <citation type="submission" date="2020-08" db="EMBL/GenBank/DDBJ databases">
        <title>Genome sequence of Nocardioides mesophilus KACC 16243T.</title>
        <authorList>
            <person name="Hyun D.-W."/>
            <person name="Bae J.-W."/>
        </authorList>
    </citation>
    <scope>NUCLEOTIDE SEQUENCE [LARGE SCALE GENOMIC DNA]</scope>
    <source>
        <strain evidence="1 2">KACC 16243</strain>
    </source>
</reference>
<dbReference type="Proteomes" id="UP000515947">
    <property type="component" value="Chromosome"/>
</dbReference>
<gene>
    <name evidence="1" type="ORF">H9L09_09265</name>
</gene>
<sequence length="76" mass="8463">MPKRWRVLYSGKVYDRFASTDSAELQQAGFLGEDYSEVEADELEVSGGALVFLTGGTADRVFAAGSYWFCVRIDEK</sequence>
<name>A0A7G9RFU7_9ACTN</name>
<evidence type="ECO:0000313" key="1">
    <source>
        <dbReference type="EMBL" id="QNN54472.1"/>
    </source>
</evidence>
<organism evidence="1 2">
    <name type="scientific">Nocardioides mesophilus</name>
    <dbReference type="NCBI Taxonomy" id="433659"/>
    <lineage>
        <taxon>Bacteria</taxon>
        <taxon>Bacillati</taxon>
        <taxon>Actinomycetota</taxon>
        <taxon>Actinomycetes</taxon>
        <taxon>Propionibacteriales</taxon>
        <taxon>Nocardioidaceae</taxon>
        <taxon>Nocardioides</taxon>
    </lineage>
</organism>
<dbReference type="AlphaFoldDB" id="A0A7G9RFU7"/>
<keyword evidence="2" id="KW-1185">Reference proteome</keyword>
<accession>A0A7G9RFU7</accession>
<proteinExistence type="predicted"/>
<protein>
    <submittedName>
        <fullName evidence="1">Uncharacterized protein</fullName>
    </submittedName>
</protein>